<sequence length="489" mass="55934">MHSILSQNSKSKQYVQNMCNKELLTKSGTQTDDTLAAKKEKLIVDEETDYIVNLLLDDIERDIDEIAAAFHANDEKSKKNLEDNPIEIRKLDSWDIDVSSLPSLINVSNRAGNDTIFATKATQVEHPKFVEVATQTIETELFPKLSSIIYNLSYNQLGGFRELGELLLDPSISISTKKYYLQKIYESDYTASNQTAAVVATPFKPPSVSDEFNGNVLDQAIKQKTDNILNDSYARMLNNYSGNQTMRQKREDMFSTHCALMPNNYSSNQTMHQEREDMFSTDCAPMPDIYSSNQTMGQKKKNMFSTDCALMPDISSSNQTMGQKKKDMFSTDCALMPQNYSSNETMGQERENMFSIDCALMPQNYSSNQTMGQEREDMFSSHCALKPQNYSSNQTMSQERENMFSTDCALMPQKYSSNQTIGQEREDMFSTDCAPMPDNYSSNQLICQSTENRFNTDYVELDNYSSNCWPNRSSYKENIYRKQCKRKRK</sequence>
<evidence type="ECO:0000313" key="2">
    <source>
        <dbReference type="Proteomes" id="UP000091820"/>
    </source>
</evidence>
<accession>A0A1A9WIX2</accession>
<reference evidence="1" key="2">
    <citation type="submission" date="2020-05" db="UniProtKB">
        <authorList>
            <consortium name="EnsemblMetazoa"/>
        </authorList>
    </citation>
    <scope>IDENTIFICATION</scope>
    <source>
        <strain evidence="1">IAEA</strain>
    </source>
</reference>
<proteinExistence type="predicted"/>
<dbReference type="EnsemblMetazoa" id="GBRI021472-RA">
    <property type="protein sequence ID" value="GBRI021472-PA"/>
    <property type="gene ID" value="GBRI021472"/>
</dbReference>
<keyword evidence="2" id="KW-1185">Reference proteome</keyword>
<dbReference type="VEuPathDB" id="VectorBase:GBRI021472"/>
<dbReference type="Proteomes" id="UP000091820">
    <property type="component" value="Unassembled WGS sequence"/>
</dbReference>
<protein>
    <submittedName>
        <fullName evidence="1">Uncharacterized protein</fullName>
    </submittedName>
</protein>
<evidence type="ECO:0000313" key="1">
    <source>
        <dbReference type="EnsemblMetazoa" id="GBRI021472-PA"/>
    </source>
</evidence>
<organism evidence="1 2">
    <name type="scientific">Glossina brevipalpis</name>
    <dbReference type="NCBI Taxonomy" id="37001"/>
    <lineage>
        <taxon>Eukaryota</taxon>
        <taxon>Metazoa</taxon>
        <taxon>Ecdysozoa</taxon>
        <taxon>Arthropoda</taxon>
        <taxon>Hexapoda</taxon>
        <taxon>Insecta</taxon>
        <taxon>Pterygota</taxon>
        <taxon>Neoptera</taxon>
        <taxon>Endopterygota</taxon>
        <taxon>Diptera</taxon>
        <taxon>Brachycera</taxon>
        <taxon>Muscomorpha</taxon>
        <taxon>Hippoboscoidea</taxon>
        <taxon>Glossinidae</taxon>
        <taxon>Glossina</taxon>
    </lineage>
</organism>
<dbReference type="AlphaFoldDB" id="A0A1A9WIX2"/>
<reference evidence="2" key="1">
    <citation type="submission" date="2014-03" db="EMBL/GenBank/DDBJ databases">
        <authorList>
            <person name="Aksoy S."/>
            <person name="Warren W."/>
            <person name="Wilson R.K."/>
        </authorList>
    </citation>
    <scope>NUCLEOTIDE SEQUENCE [LARGE SCALE GENOMIC DNA]</scope>
    <source>
        <strain evidence="2">IAEA</strain>
    </source>
</reference>
<name>A0A1A9WIX2_9MUSC</name>